<evidence type="ECO:0000313" key="1">
    <source>
        <dbReference type="EMBL" id="MBW2936851.1"/>
    </source>
</evidence>
<organism evidence="1 2">
    <name type="scientific">Halomarinibacterium sedimenti</name>
    <dbReference type="NCBI Taxonomy" id="2857106"/>
    <lineage>
        <taxon>Bacteria</taxon>
        <taxon>Pseudomonadati</taxon>
        <taxon>Bacteroidota</taxon>
        <taxon>Flavobacteriia</taxon>
        <taxon>Flavobacteriales</taxon>
        <taxon>Flavobacteriaceae</taxon>
        <taxon>Halomarinibacterium</taxon>
    </lineage>
</organism>
<dbReference type="RefSeq" id="WP_219050740.1">
    <property type="nucleotide sequence ID" value="NZ_JAHWDP010000001.1"/>
</dbReference>
<proteinExistence type="predicted"/>
<dbReference type="GO" id="GO:0005886">
    <property type="term" value="C:plasma membrane"/>
    <property type="evidence" value="ECO:0007669"/>
    <property type="project" value="InterPro"/>
</dbReference>
<comment type="caution">
    <text evidence="1">The sequence shown here is derived from an EMBL/GenBank/DDBJ whole genome shotgun (WGS) entry which is preliminary data.</text>
</comment>
<dbReference type="NCBIfam" id="TIGR04409">
    <property type="entry name" value="LptC_YrbK"/>
    <property type="match status" value="1"/>
</dbReference>
<sequence>MNKSLYSFKSVVVIFITITLFACEGNYQNVQKLNLKDGMPSSEGVDVNLFYTDSGKVVTNLMAPKLLDYSNLEFSYQEFPEGIEVHFFDEDKKSTVISDYAIRFNETGIVDLRENVVLTTADGNVLNAQQLYWDQNNKWVFTDQPYRITFSDGSFNDGARFDANEDFTVFLSRKNDGVQLIDQKQNDTPNGQ</sequence>
<dbReference type="AlphaFoldDB" id="A0A9X1FLJ3"/>
<protein>
    <submittedName>
        <fullName evidence="1">LPS export ABC transporter periplasmic protein LptC</fullName>
    </submittedName>
</protein>
<gene>
    <name evidence="1" type="primary">lptC</name>
    <name evidence="1" type="ORF">KXJ69_01960</name>
</gene>
<reference evidence="1" key="1">
    <citation type="submission" date="2021-07" db="EMBL/GenBank/DDBJ databases">
        <title>Aureisphaera sp. CAU 1614 isolated from sea sediment.</title>
        <authorList>
            <person name="Kim W."/>
        </authorList>
    </citation>
    <scope>NUCLEOTIDE SEQUENCE</scope>
    <source>
        <strain evidence="1">CAU 1614</strain>
    </source>
</reference>
<dbReference type="GO" id="GO:0015221">
    <property type="term" value="F:lipopolysaccharide transmembrane transporter activity"/>
    <property type="evidence" value="ECO:0007669"/>
    <property type="project" value="InterPro"/>
</dbReference>
<evidence type="ECO:0000313" key="2">
    <source>
        <dbReference type="Proteomes" id="UP001138686"/>
    </source>
</evidence>
<dbReference type="EMBL" id="JAHWDP010000001">
    <property type="protein sequence ID" value="MBW2936851.1"/>
    <property type="molecule type" value="Genomic_DNA"/>
</dbReference>
<accession>A0A9X1FLJ3</accession>
<dbReference type="InterPro" id="IPR026265">
    <property type="entry name" value="LptC"/>
</dbReference>
<keyword evidence="2" id="KW-1185">Reference proteome</keyword>
<dbReference type="Pfam" id="PF06835">
    <property type="entry name" value="LptC"/>
    <property type="match status" value="1"/>
</dbReference>
<dbReference type="InterPro" id="IPR010664">
    <property type="entry name" value="LipoPS_assembly_LptC-rel"/>
</dbReference>
<dbReference type="PROSITE" id="PS51257">
    <property type="entry name" value="PROKAR_LIPOPROTEIN"/>
    <property type="match status" value="1"/>
</dbReference>
<name>A0A9X1FLJ3_9FLAO</name>
<dbReference type="Proteomes" id="UP001138686">
    <property type="component" value="Unassembled WGS sequence"/>
</dbReference>